<dbReference type="PANTHER" id="PTHR14957:SF1">
    <property type="entry name" value="UBIQUITIN-LIKE-CONJUGATING ENZYME ATG10"/>
    <property type="match status" value="1"/>
</dbReference>
<evidence type="ECO:0000313" key="8">
    <source>
        <dbReference type="Proteomes" id="UP000593562"/>
    </source>
</evidence>
<keyword evidence="3" id="KW-0808">Transferase</keyword>
<gene>
    <name evidence="7" type="ORF">HS088_TW10G00324</name>
</gene>
<dbReference type="GO" id="GO:0032446">
    <property type="term" value="P:protein modification by small protein conjugation"/>
    <property type="evidence" value="ECO:0007669"/>
    <property type="project" value="TreeGrafter"/>
</dbReference>
<dbReference type="InParanoid" id="A0A7J7D4X5"/>
<evidence type="ECO:0000256" key="5">
    <source>
        <dbReference type="ARBA" id="ARBA00023006"/>
    </source>
</evidence>
<evidence type="ECO:0000256" key="1">
    <source>
        <dbReference type="ARBA" id="ARBA00005696"/>
    </source>
</evidence>
<comment type="similarity">
    <text evidence="1">Belongs to the ATG10 family.</text>
</comment>
<sequence length="130" mass="15235">MDTSSWDGSLSKTEFDLSVRSFAEKWKRSNPDYPPWFWVSCPKKPWIPSRDVEGHFTLERIRVHESSEEDRDRVSKSGEEETTCCGKEDAIDYATLVQSSHDVHYYDLHVVYSALYWVPVLYFRVYGNDG</sequence>
<dbReference type="GO" id="GO:0000422">
    <property type="term" value="P:autophagy of mitochondrion"/>
    <property type="evidence" value="ECO:0007669"/>
    <property type="project" value="TreeGrafter"/>
</dbReference>
<dbReference type="Gene3D" id="3.30.1460.50">
    <property type="match status" value="1"/>
</dbReference>
<keyword evidence="8" id="KW-1185">Reference proteome</keyword>
<dbReference type="AlphaFoldDB" id="A0A7J7D4X5"/>
<accession>A0A7J7D4X5</accession>
<organism evidence="7 8">
    <name type="scientific">Tripterygium wilfordii</name>
    <name type="common">Thunder God vine</name>
    <dbReference type="NCBI Taxonomy" id="458696"/>
    <lineage>
        <taxon>Eukaryota</taxon>
        <taxon>Viridiplantae</taxon>
        <taxon>Streptophyta</taxon>
        <taxon>Embryophyta</taxon>
        <taxon>Tracheophyta</taxon>
        <taxon>Spermatophyta</taxon>
        <taxon>Magnoliopsida</taxon>
        <taxon>eudicotyledons</taxon>
        <taxon>Gunneridae</taxon>
        <taxon>Pentapetalae</taxon>
        <taxon>rosids</taxon>
        <taxon>fabids</taxon>
        <taxon>Celastrales</taxon>
        <taxon>Celastraceae</taxon>
        <taxon>Tripterygium</taxon>
    </lineage>
</organism>
<keyword evidence="5" id="KW-0072">Autophagy</keyword>
<proteinExistence type="inferred from homology"/>
<evidence type="ECO:0000313" key="7">
    <source>
        <dbReference type="EMBL" id="KAF5741328.1"/>
    </source>
</evidence>
<dbReference type="Pfam" id="PF03987">
    <property type="entry name" value="Autophagy_act_C"/>
    <property type="match status" value="1"/>
</dbReference>
<dbReference type="GO" id="GO:0000045">
    <property type="term" value="P:autophagosome assembly"/>
    <property type="evidence" value="ECO:0007669"/>
    <property type="project" value="TreeGrafter"/>
</dbReference>
<evidence type="ECO:0000256" key="6">
    <source>
        <dbReference type="ARBA" id="ARBA00029833"/>
    </source>
</evidence>
<dbReference type="InterPro" id="IPR007135">
    <property type="entry name" value="Atg3/Atg10"/>
</dbReference>
<evidence type="ECO:0000256" key="4">
    <source>
        <dbReference type="ARBA" id="ARBA00022786"/>
    </source>
</evidence>
<evidence type="ECO:0000256" key="2">
    <source>
        <dbReference type="ARBA" id="ARBA00021099"/>
    </source>
</evidence>
<dbReference type="EMBL" id="JAAARO010000010">
    <property type="protein sequence ID" value="KAF5741328.1"/>
    <property type="molecule type" value="Genomic_DNA"/>
</dbReference>
<keyword evidence="4" id="KW-0833">Ubl conjugation pathway</keyword>
<dbReference type="GO" id="GO:0005829">
    <property type="term" value="C:cytosol"/>
    <property type="evidence" value="ECO:0007669"/>
    <property type="project" value="TreeGrafter"/>
</dbReference>
<protein>
    <recommendedName>
        <fullName evidence="2">Ubiquitin-like-conjugating enzyme ATG10</fullName>
    </recommendedName>
    <alternativeName>
        <fullName evidence="6">Autophagy-related protein 10</fullName>
    </alternativeName>
</protein>
<dbReference type="GO" id="GO:0061651">
    <property type="term" value="F:Atg12 conjugating enzyme activity"/>
    <property type="evidence" value="ECO:0007669"/>
    <property type="project" value="TreeGrafter"/>
</dbReference>
<reference evidence="7 8" key="1">
    <citation type="journal article" date="2020" name="Nat. Commun.">
        <title>Genome of Tripterygium wilfordii and identification of cytochrome P450 involved in triptolide biosynthesis.</title>
        <authorList>
            <person name="Tu L."/>
            <person name="Su P."/>
            <person name="Zhang Z."/>
            <person name="Gao L."/>
            <person name="Wang J."/>
            <person name="Hu T."/>
            <person name="Zhou J."/>
            <person name="Zhang Y."/>
            <person name="Zhao Y."/>
            <person name="Liu Y."/>
            <person name="Song Y."/>
            <person name="Tong Y."/>
            <person name="Lu Y."/>
            <person name="Yang J."/>
            <person name="Xu C."/>
            <person name="Jia M."/>
            <person name="Peters R.J."/>
            <person name="Huang L."/>
            <person name="Gao W."/>
        </authorList>
    </citation>
    <scope>NUCLEOTIDE SEQUENCE [LARGE SCALE GENOMIC DNA]</scope>
    <source>
        <strain evidence="8">cv. XIE 37</strain>
        <tissue evidence="7">Leaf</tissue>
    </source>
</reference>
<name>A0A7J7D4X5_TRIWF</name>
<evidence type="ECO:0000256" key="3">
    <source>
        <dbReference type="ARBA" id="ARBA00022679"/>
    </source>
</evidence>
<dbReference type="PANTHER" id="PTHR14957">
    <property type="entry name" value="UBIQUITIN-LIKE-CONJUGATING ENZYME ATG10"/>
    <property type="match status" value="1"/>
</dbReference>
<dbReference type="Proteomes" id="UP000593562">
    <property type="component" value="Unassembled WGS sequence"/>
</dbReference>
<comment type="caution">
    <text evidence="7">The sequence shown here is derived from an EMBL/GenBank/DDBJ whole genome shotgun (WGS) entry which is preliminary data.</text>
</comment>